<comment type="caution">
    <text evidence="1">The sequence shown here is derived from an EMBL/GenBank/DDBJ whole genome shotgun (WGS) entry which is preliminary data.</text>
</comment>
<keyword evidence="2" id="KW-1185">Reference proteome</keyword>
<dbReference type="EMBL" id="JAEKMH010000002">
    <property type="protein sequence ID" value="MBJ3785307.1"/>
    <property type="molecule type" value="Genomic_DNA"/>
</dbReference>
<reference evidence="1" key="1">
    <citation type="submission" date="2020-12" db="EMBL/GenBank/DDBJ databases">
        <title>Devosia sp. MSA67 isolated from Mo River.</title>
        <authorList>
            <person name="Ma F."/>
            <person name="Zi Z."/>
        </authorList>
    </citation>
    <scope>NUCLEOTIDE SEQUENCE</scope>
    <source>
        <strain evidence="1">MSA67</strain>
    </source>
</reference>
<sequence length="93" mass="10681">MIGDFRYETRPSQDCIAIRMLWEEGERYGVLEMPHEIHDDMVADDWPASDGPMSINSALAYGLFLSLQSGRALRLTGDVTVWKDQWGHILKRN</sequence>
<proteinExistence type="predicted"/>
<organism evidence="1 2">
    <name type="scientific">Devosia sediminis</name>
    <dbReference type="NCBI Taxonomy" id="2798801"/>
    <lineage>
        <taxon>Bacteria</taxon>
        <taxon>Pseudomonadati</taxon>
        <taxon>Pseudomonadota</taxon>
        <taxon>Alphaproteobacteria</taxon>
        <taxon>Hyphomicrobiales</taxon>
        <taxon>Devosiaceae</taxon>
        <taxon>Devosia</taxon>
    </lineage>
</organism>
<protein>
    <submittedName>
        <fullName evidence="1">Uncharacterized protein</fullName>
    </submittedName>
</protein>
<evidence type="ECO:0000313" key="1">
    <source>
        <dbReference type="EMBL" id="MBJ3785307.1"/>
    </source>
</evidence>
<dbReference type="RefSeq" id="WP_198876493.1">
    <property type="nucleotide sequence ID" value="NZ_JAEKMH010000002.1"/>
</dbReference>
<accession>A0A934IZX5</accession>
<name>A0A934IZX5_9HYPH</name>
<gene>
    <name evidence="1" type="ORF">JEQ47_11280</name>
</gene>
<evidence type="ECO:0000313" key="2">
    <source>
        <dbReference type="Proteomes" id="UP000602124"/>
    </source>
</evidence>
<dbReference type="AlphaFoldDB" id="A0A934IZX5"/>
<dbReference type="Proteomes" id="UP000602124">
    <property type="component" value="Unassembled WGS sequence"/>
</dbReference>